<comment type="caution">
    <text evidence="2">The sequence shown here is derived from an EMBL/GenBank/DDBJ whole genome shotgun (WGS) entry which is preliminary data.</text>
</comment>
<proteinExistence type="predicted"/>
<organism evidence="2 3">
    <name type="scientific">Pan troglodytes</name>
    <name type="common">Chimpanzee</name>
    <dbReference type="NCBI Taxonomy" id="9598"/>
    <lineage>
        <taxon>Eukaryota</taxon>
        <taxon>Metazoa</taxon>
        <taxon>Chordata</taxon>
        <taxon>Craniata</taxon>
        <taxon>Vertebrata</taxon>
        <taxon>Euteleostomi</taxon>
        <taxon>Mammalia</taxon>
        <taxon>Eutheria</taxon>
        <taxon>Euarchontoglires</taxon>
        <taxon>Primates</taxon>
        <taxon>Haplorrhini</taxon>
        <taxon>Catarrhini</taxon>
        <taxon>Hominidae</taxon>
        <taxon>Pan</taxon>
    </lineage>
</organism>
<dbReference type="EMBL" id="NBAG03000242">
    <property type="protein sequence ID" value="PNI63614.1"/>
    <property type="molecule type" value="Genomic_DNA"/>
</dbReference>
<gene>
    <name evidence="2" type="ORF">CK820_G0016572</name>
</gene>
<dbReference type="Proteomes" id="UP000236370">
    <property type="component" value="Unassembled WGS sequence"/>
</dbReference>
<evidence type="ECO:0000313" key="3">
    <source>
        <dbReference type="Proteomes" id="UP000236370"/>
    </source>
</evidence>
<protein>
    <submittedName>
        <fullName evidence="2">ZNF319 isoform 1</fullName>
    </submittedName>
</protein>
<name>A0A2J8MVS7_PANTR</name>
<feature type="region of interest" description="Disordered" evidence="1">
    <location>
        <begin position="1"/>
        <end position="45"/>
    </location>
</feature>
<evidence type="ECO:0000313" key="2">
    <source>
        <dbReference type="EMBL" id="PNI63614.1"/>
    </source>
</evidence>
<reference evidence="2 3" key="1">
    <citation type="submission" date="2017-12" db="EMBL/GenBank/DDBJ databases">
        <title>High-resolution comparative analysis of great ape genomes.</title>
        <authorList>
            <person name="Pollen A."/>
            <person name="Hastie A."/>
            <person name="Hormozdiari F."/>
            <person name="Dougherty M."/>
            <person name="Liu R."/>
            <person name="Chaisson M."/>
            <person name="Hoppe E."/>
            <person name="Hill C."/>
            <person name="Pang A."/>
            <person name="Hillier L."/>
            <person name="Baker C."/>
            <person name="Armstrong J."/>
            <person name="Shendure J."/>
            <person name="Paten B."/>
            <person name="Wilson R."/>
            <person name="Chao H."/>
            <person name="Schneider V."/>
            <person name="Ventura M."/>
            <person name="Kronenberg Z."/>
            <person name="Murali S."/>
            <person name="Gordon D."/>
            <person name="Cantsilieris S."/>
            <person name="Munson K."/>
            <person name="Nelson B."/>
            <person name="Raja A."/>
            <person name="Underwood J."/>
            <person name="Diekhans M."/>
            <person name="Fiddes I."/>
            <person name="Haussler D."/>
            <person name="Eichler E."/>
        </authorList>
    </citation>
    <scope>NUCLEOTIDE SEQUENCE [LARGE SCALE GENOMIC DNA]</scope>
    <source>
        <strain evidence="2">Yerkes chimp pedigree #C0471</strain>
    </source>
</reference>
<feature type="compositionally biased region" description="Low complexity" evidence="1">
    <location>
        <begin position="1"/>
        <end position="14"/>
    </location>
</feature>
<feature type="non-terminal residue" evidence="2">
    <location>
        <position position="69"/>
    </location>
</feature>
<dbReference type="AlphaFoldDB" id="A0A2J8MVS7"/>
<evidence type="ECO:0000256" key="1">
    <source>
        <dbReference type="SAM" id="MobiDB-lite"/>
    </source>
</evidence>
<accession>A0A2J8MVS7</accession>
<sequence>MSESWQQPPQTQPQQPQPPQPQHHAEPPPALAEHTLPPGTAENPLGCAVYGILLQPDPGLQPPQHAPLQ</sequence>